<dbReference type="PANTHER" id="PTHR43180">
    <property type="entry name" value="3-OXOACYL-(ACYL-CARRIER-PROTEIN) REDUCTASE (AFU_ORTHOLOGUE AFUA_6G11210)"/>
    <property type="match status" value="1"/>
</dbReference>
<keyword evidence="2" id="KW-0521">NADP</keyword>
<keyword evidence="3" id="KW-0560">Oxidoreductase</keyword>
<name>A0ABP0CZ39_9PEZI</name>
<dbReference type="PROSITE" id="PS00061">
    <property type="entry name" value="ADH_SHORT"/>
    <property type="match status" value="1"/>
</dbReference>
<evidence type="ECO:0000313" key="5">
    <source>
        <dbReference type="Proteomes" id="UP001642482"/>
    </source>
</evidence>
<gene>
    <name evidence="4" type="ORF">SEUCBS140593_009875</name>
</gene>
<evidence type="ECO:0000256" key="2">
    <source>
        <dbReference type="ARBA" id="ARBA00022857"/>
    </source>
</evidence>
<comment type="similarity">
    <text evidence="1">Belongs to the short-chain dehydrogenases/reductases (SDR) family.</text>
</comment>
<dbReference type="Pfam" id="PF00106">
    <property type="entry name" value="adh_short"/>
    <property type="match status" value="1"/>
</dbReference>
<comment type="caution">
    <text evidence="4">The sequence shown here is derived from an EMBL/GenBank/DDBJ whole genome shotgun (WGS) entry which is preliminary data.</text>
</comment>
<evidence type="ECO:0000313" key="4">
    <source>
        <dbReference type="EMBL" id="CAK7237191.1"/>
    </source>
</evidence>
<sequence length="291" mass="31369">MTLLKRVADEELATLSGKTIIITGGASGIGKAAAKIAYDAGANIAIADLRDDIGEELAKEFPARTIYVKADVSSWPDVLNLFKKTWHHFGAIDVVLSNAGTHAFESLQEEALEENGDPTAPSVKSLEVNLNSAVYCTKAAVHFFKKQPHKKCQLVFTSSAAGVSETPPLYIYGAGKAGVIGLMRGLRLGLLAPNMTVNVIAPWMTSTPFIPDDIREKWGDLPMNDADGVAKALLLPAVRPDLNGKTLWVADNETVEIEDTIRESQPQWLGSRWSALADEGALRLGFTAQKK</sequence>
<dbReference type="PRINTS" id="PR00081">
    <property type="entry name" value="GDHRDH"/>
</dbReference>
<evidence type="ECO:0000256" key="1">
    <source>
        <dbReference type="ARBA" id="ARBA00006484"/>
    </source>
</evidence>
<dbReference type="EMBL" id="CAWUHD010000175">
    <property type="protein sequence ID" value="CAK7237191.1"/>
    <property type="molecule type" value="Genomic_DNA"/>
</dbReference>
<proteinExistence type="inferred from homology"/>
<dbReference type="InterPro" id="IPR002347">
    <property type="entry name" value="SDR_fam"/>
</dbReference>
<dbReference type="InterPro" id="IPR036291">
    <property type="entry name" value="NAD(P)-bd_dom_sf"/>
</dbReference>
<reference evidence="4 5" key="1">
    <citation type="submission" date="2024-01" db="EMBL/GenBank/DDBJ databases">
        <authorList>
            <person name="Allen C."/>
            <person name="Tagirdzhanova G."/>
        </authorList>
    </citation>
    <scope>NUCLEOTIDE SEQUENCE [LARGE SCALE GENOMIC DNA]</scope>
</reference>
<dbReference type="InterPro" id="IPR020904">
    <property type="entry name" value="Sc_DH/Rdtase_CS"/>
</dbReference>
<dbReference type="Gene3D" id="3.40.50.720">
    <property type="entry name" value="NAD(P)-binding Rossmann-like Domain"/>
    <property type="match status" value="1"/>
</dbReference>
<accession>A0ABP0CZ39</accession>
<evidence type="ECO:0000256" key="3">
    <source>
        <dbReference type="ARBA" id="ARBA00023002"/>
    </source>
</evidence>
<protein>
    <submittedName>
        <fullName evidence="4">Uncharacterized protein</fullName>
    </submittedName>
</protein>
<organism evidence="4 5">
    <name type="scientific">Sporothrix eucalyptigena</name>
    <dbReference type="NCBI Taxonomy" id="1812306"/>
    <lineage>
        <taxon>Eukaryota</taxon>
        <taxon>Fungi</taxon>
        <taxon>Dikarya</taxon>
        <taxon>Ascomycota</taxon>
        <taxon>Pezizomycotina</taxon>
        <taxon>Sordariomycetes</taxon>
        <taxon>Sordariomycetidae</taxon>
        <taxon>Ophiostomatales</taxon>
        <taxon>Ophiostomataceae</taxon>
        <taxon>Sporothrix</taxon>
    </lineage>
</organism>
<dbReference type="PANTHER" id="PTHR43180:SF33">
    <property type="entry name" value="15-HYDROXYPROSTAGLANDIN DEHYDROGENASE [NAD(+)]-LIKE"/>
    <property type="match status" value="1"/>
</dbReference>
<dbReference type="SUPFAM" id="SSF51735">
    <property type="entry name" value="NAD(P)-binding Rossmann-fold domains"/>
    <property type="match status" value="1"/>
</dbReference>
<dbReference type="Proteomes" id="UP001642482">
    <property type="component" value="Unassembled WGS sequence"/>
</dbReference>
<keyword evidence="5" id="KW-1185">Reference proteome</keyword>